<evidence type="ECO:0008006" key="3">
    <source>
        <dbReference type="Google" id="ProtNLM"/>
    </source>
</evidence>
<gene>
    <name evidence="1" type="ORF">CTKZ_16320</name>
</gene>
<evidence type="ECO:0000313" key="1">
    <source>
        <dbReference type="EMBL" id="GCD20070.1"/>
    </source>
</evidence>
<dbReference type="SUPFAM" id="SSF55961">
    <property type="entry name" value="Bet v1-like"/>
    <property type="match status" value="1"/>
</dbReference>
<protein>
    <recommendedName>
        <fullName evidence="3">Polyketide cyclase</fullName>
    </recommendedName>
</protein>
<sequence>MPSGVSSGAVLIASEPRLGRVRRRGYVLTSDWRVGAPLARCWDVLADPALTWPVWWPHLRTRDVRPVDGLVGSSATLLFRTPLGYALRVGLVVESAQPQRRVLVRASGDLEGHGDVVLEALAPDRTRIGVVWDVRTTRAWMNATAPLLGRVFTASHARVMRLGERGLDRHLAATAPVADPARDVTGT</sequence>
<dbReference type="Gene3D" id="3.30.530.20">
    <property type="match status" value="1"/>
</dbReference>
<organism evidence="1 2">
    <name type="scientific">Cellulomonas algicola</name>
    <dbReference type="NCBI Taxonomy" id="2071633"/>
    <lineage>
        <taxon>Bacteria</taxon>
        <taxon>Bacillati</taxon>
        <taxon>Actinomycetota</taxon>
        <taxon>Actinomycetes</taxon>
        <taxon>Micrococcales</taxon>
        <taxon>Cellulomonadaceae</taxon>
        <taxon>Cellulomonas</taxon>
    </lineage>
</organism>
<dbReference type="InterPro" id="IPR023393">
    <property type="entry name" value="START-like_dom_sf"/>
</dbReference>
<evidence type="ECO:0000313" key="2">
    <source>
        <dbReference type="Proteomes" id="UP000288246"/>
    </source>
</evidence>
<dbReference type="EMBL" id="BHYL01000117">
    <property type="protein sequence ID" value="GCD20070.1"/>
    <property type="molecule type" value="Genomic_DNA"/>
</dbReference>
<comment type="caution">
    <text evidence="1">The sequence shown here is derived from an EMBL/GenBank/DDBJ whole genome shotgun (WGS) entry which is preliminary data.</text>
</comment>
<name>A0A401UZT9_9CELL</name>
<proteinExistence type="predicted"/>
<keyword evidence="2" id="KW-1185">Reference proteome</keyword>
<dbReference type="Proteomes" id="UP000288246">
    <property type="component" value="Unassembled WGS sequence"/>
</dbReference>
<accession>A0A401UZT9</accession>
<dbReference type="AlphaFoldDB" id="A0A401UZT9"/>
<dbReference type="OrthoDB" id="5402478at2"/>
<reference evidence="1 2" key="1">
    <citation type="submission" date="2018-11" db="EMBL/GenBank/DDBJ databases">
        <title>Draft genome sequence of Cellulomonas takizawaensis strain TKZ-21.</title>
        <authorList>
            <person name="Yamamura H."/>
            <person name="Hayashi T."/>
            <person name="Hamada M."/>
            <person name="Serisawa Y."/>
            <person name="Matsuyama K."/>
            <person name="Nakagawa Y."/>
            <person name="Otoguro M."/>
            <person name="Yanagida F."/>
            <person name="Hayakawa M."/>
        </authorList>
    </citation>
    <scope>NUCLEOTIDE SEQUENCE [LARGE SCALE GENOMIC DNA]</scope>
    <source>
        <strain evidence="1 2">TKZ-21</strain>
    </source>
</reference>